<protein>
    <submittedName>
        <fullName evidence="1">Uncharacterized protein</fullName>
    </submittedName>
</protein>
<proteinExistence type="predicted"/>
<dbReference type="AlphaFoldDB" id="A0A517MQN7"/>
<sequence>MHIDALISHEQHLDAAVAQWTKQRLESRWPAPFNRTHSLSDILLSLRLSY</sequence>
<name>A0A517MQN7_9BACT</name>
<organism evidence="1 2">
    <name type="scientific">Adhaeretor mobilis</name>
    <dbReference type="NCBI Taxonomy" id="1930276"/>
    <lineage>
        <taxon>Bacteria</taxon>
        <taxon>Pseudomonadati</taxon>
        <taxon>Planctomycetota</taxon>
        <taxon>Planctomycetia</taxon>
        <taxon>Pirellulales</taxon>
        <taxon>Lacipirellulaceae</taxon>
        <taxon>Adhaeretor</taxon>
    </lineage>
</organism>
<reference evidence="1 2" key="1">
    <citation type="submission" date="2019-02" db="EMBL/GenBank/DDBJ databases">
        <title>Deep-cultivation of Planctomycetes and their phenomic and genomic characterization uncovers novel biology.</title>
        <authorList>
            <person name="Wiegand S."/>
            <person name="Jogler M."/>
            <person name="Boedeker C."/>
            <person name="Pinto D."/>
            <person name="Vollmers J."/>
            <person name="Rivas-Marin E."/>
            <person name="Kohn T."/>
            <person name="Peeters S.H."/>
            <person name="Heuer A."/>
            <person name="Rast P."/>
            <person name="Oberbeckmann S."/>
            <person name="Bunk B."/>
            <person name="Jeske O."/>
            <person name="Meyerdierks A."/>
            <person name="Storesund J.E."/>
            <person name="Kallscheuer N."/>
            <person name="Luecker S."/>
            <person name="Lage O.M."/>
            <person name="Pohl T."/>
            <person name="Merkel B.J."/>
            <person name="Hornburger P."/>
            <person name="Mueller R.-W."/>
            <person name="Bruemmer F."/>
            <person name="Labrenz M."/>
            <person name="Spormann A.M."/>
            <person name="Op den Camp H."/>
            <person name="Overmann J."/>
            <person name="Amann R."/>
            <person name="Jetten M.S.M."/>
            <person name="Mascher T."/>
            <person name="Medema M.H."/>
            <person name="Devos D.P."/>
            <person name="Kaster A.-K."/>
            <person name="Ovreas L."/>
            <person name="Rohde M."/>
            <person name="Galperin M.Y."/>
            <person name="Jogler C."/>
        </authorList>
    </citation>
    <scope>NUCLEOTIDE SEQUENCE [LARGE SCALE GENOMIC DNA]</scope>
    <source>
        <strain evidence="1 2">HG15A2</strain>
    </source>
</reference>
<keyword evidence="2" id="KW-1185">Reference proteome</keyword>
<gene>
    <name evidence="1" type="ORF">HG15A2_04600</name>
</gene>
<accession>A0A517MQN7</accession>
<dbReference type="Proteomes" id="UP000319852">
    <property type="component" value="Chromosome"/>
</dbReference>
<evidence type="ECO:0000313" key="1">
    <source>
        <dbReference type="EMBL" id="QDS97200.1"/>
    </source>
</evidence>
<dbReference type="EMBL" id="CP036263">
    <property type="protein sequence ID" value="QDS97200.1"/>
    <property type="molecule type" value="Genomic_DNA"/>
</dbReference>
<evidence type="ECO:0000313" key="2">
    <source>
        <dbReference type="Proteomes" id="UP000319852"/>
    </source>
</evidence>
<dbReference type="KEGG" id="amob:HG15A2_04600"/>